<reference evidence="2" key="1">
    <citation type="submission" date="2019-06" db="EMBL/GenBank/DDBJ databases">
        <authorList>
            <consortium name="Wellcome Sanger Institute Data Sharing"/>
        </authorList>
    </citation>
    <scope>NUCLEOTIDE SEQUENCE [LARGE SCALE GENOMIC DNA]</scope>
</reference>
<dbReference type="PANTHER" id="PTHR36292">
    <property type="entry name" value="UPF0575 PROTEIN C19ORF67"/>
    <property type="match status" value="1"/>
</dbReference>
<proteinExistence type="predicted"/>
<keyword evidence="3" id="KW-1185">Reference proteome</keyword>
<reference evidence="2" key="2">
    <citation type="submission" date="2025-08" db="UniProtKB">
        <authorList>
            <consortium name="Ensembl"/>
        </authorList>
    </citation>
    <scope>IDENTIFICATION</scope>
</reference>
<sequence length="245" mass="28001">MEVKGMESSVQSKQSILQVLMRKADDLQSHFDKESLTAALQSFLYTCQPYFIHLESSARSTVHYMKEICLFNNGKAVVSSVLTVSSYHSTSVSHFYIGQFCLGQIRVTTFRYCKPTPYLARVNTGLYKRMRWNIKHFLSGITSVLTVALMGFSFFLCYEDVLVRHAESDRNIQGVPQSNMVRMWSIGKWVQVDPNPDTEDIYEWILCEVPKANYQTLLLLGTDEPSCCTATDFLQQLLLSDSRVI</sequence>
<dbReference type="AlphaFoldDB" id="A0A673CR72"/>
<accession>A0A673CR72</accession>
<dbReference type="Proteomes" id="UP000472271">
    <property type="component" value="Chromosome 1"/>
</dbReference>
<dbReference type="InParanoid" id="A0A673CR72"/>
<reference evidence="2" key="3">
    <citation type="submission" date="2025-09" db="UniProtKB">
        <authorList>
            <consortium name="Ensembl"/>
        </authorList>
    </citation>
    <scope>IDENTIFICATION</scope>
</reference>
<keyword evidence="1" id="KW-0472">Membrane</keyword>
<feature type="transmembrane region" description="Helical" evidence="1">
    <location>
        <begin position="137"/>
        <end position="156"/>
    </location>
</feature>
<keyword evidence="1" id="KW-0812">Transmembrane</keyword>
<dbReference type="PANTHER" id="PTHR36292:SF1">
    <property type="entry name" value="UPF0575 PROTEIN C19ORF67"/>
    <property type="match status" value="1"/>
</dbReference>
<evidence type="ECO:0000313" key="3">
    <source>
        <dbReference type="Proteomes" id="UP000472271"/>
    </source>
</evidence>
<protein>
    <submittedName>
        <fullName evidence="2">Si:ch211-214c7.5</fullName>
    </submittedName>
</protein>
<dbReference type="Ensembl" id="ENSSORT00005059434.1">
    <property type="protein sequence ID" value="ENSSORP00005058111.1"/>
    <property type="gene ID" value="ENSSORG00005025675.1"/>
</dbReference>
<evidence type="ECO:0000256" key="1">
    <source>
        <dbReference type="SAM" id="Phobius"/>
    </source>
</evidence>
<dbReference type="InterPro" id="IPR021748">
    <property type="entry name" value="DUF3314"/>
</dbReference>
<organism evidence="2 3">
    <name type="scientific">Sphaeramia orbicularis</name>
    <name type="common">orbiculate cardinalfish</name>
    <dbReference type="NCBI Taxonomy" id="375764"/>
    <lineage>
        <taxon>Eukaryota</taxon>
        <taxon>Metazoa</taxon>
        <taxon>Chordata</taxon>
        <taxon>Craniata</taxon>
        <taxon>Vertebrata</taxon>
        <taxon>Euteleostomi</taxon>
        <taxon>Actinopterygii</taxon>
        <taxon>Neopterygii</taxon>
        <taxon>Teleostei</taxon>
        <taxon>Neoteleostei</taxon>
        <taxon>Acanthomorphata</taxon>
        <taxon>Gobiaria</taxon>
        <taxon>Kurtiformes</taxon>
        <taxon>Apogonoidei</taxon>
        <taxon>Apogonidae</taxon>
        <taxon>Apogoninae</taxon>
        <taxon>Sphaeramia</taxon>
    </lineage>
</organism>
<dbReference type="Pfam" id="PF11771">
    <property type="entry name" value="DUF3314"/>
    <property type="match status" value="1"/>
</dbReference>
<evidence type="ECO:0000313" key="2">
    <source>
        <dbReference type="Ensembl" id="ENSSORP00005058111.1"/>
    </source>
</evidence>
<keyword evidence="1" id="KW-1133">Transmembrane helix</keyword>
<name>A0A673CR72_9TELE</name>